<protein>
    <submittedName>
        <fullName evidence="1">12329_t:CDS:1</fullName>
    </submittedName>
</protein>
<keyword evidence="2" id="KW-1185">Reference proteome</keyword>
<feature type="non-terminal residue" evidence="1">
    <location>
        <position position="63"/>
    </location>
</feature>
<feature type="non-terminal residue" evidence="1">
    <location>
        <position position="1"/>
    </location>
</feature>
<proteinExistence type="predicted"/>
<comment type="caution">
    <text evidence="1">The sequence shown here is derived from an EMBL/GenBank/DDBJ whole genome shotgun (WGS) entry which is preliminary data.</text>
</comment>
<reference evidence="1" key="1">
    <citation type="submission" date="2021-06" db="EMBL/GenBank/DDBJ databases">
        <authorList>
            <person name="Kallberg Y."/>
            <person name="Tangrot J."/>
            <person name="Rosling A."/>
        </authorList>
    </citation>
    <scope>NUCLEOTIDE SEQUENCE</scope>
    <source>
        <strain evidence="1">IL203A</strain>
    </source>
</reference>
<evidence type="ECO:0000313" key="2">
    <source>
        <dbReference type="Proteomes" id="UP000789702"/>
    </source>
</evidence>
<accession>A0ACA9PDG1</accession>
<organism evidence="1 2">
    <name type="scientific">Dentiscutata heterogama</name>
    <dbReference type="NCBI Taxonomy" id="1316150"/>
    <lineage>
        <taxon>Eukaryota</taxon>
        <taxon>Fungi</taxon>
        <taxon>Fungi incertae sedis</taxon>
        <taxon>Mucoromycota</taxon>
        <taxon>Glomeromycotina</taxon>
        <taxon>Glomeromycetes</taxon>
        <taxon>Diversisporales</taxon>
        <taxon>Gigasporaceae</taxon>
        <taxon>Dentiscutata</taxon>
    </lineage>
</organism>
<dbReference type="Proteomes" id="UP000789702">
    <property type="component" value="Unassembled WGS sequence"/>
</dbReference>
<dbReference type="EMBL" id="CAJVPU010026599">
    <property type="protein sequence ID" value="CAG8700551.1"/>
    <property type="molecule type" value="Genomic_DNA"/>
</dbReference>
<name>A0ACA9PDG1_9GLOM</name>
<gene>
    <name evidence="1" type="ORF">DHETER_LOCUS11731</name>
</gene>
<evidence type="ECO:0000313" key="1">
    <source>
        <dbReference type="EMBL" id="CAG8700551.1"/>
    </source>
</evidence>
<sequence>NYNSSLHIDENNSKTSVNDFNDLNIQHNNQEGELDLKTKYNEDIELSYSLAENLPFESWNKVD</sequence>